<evidence type="ECO:0000256" key="3">
    <source>
        <dbReference type="ARBA" id="ARBA00022603"/>
    </source>
</evidence>
<gene>
    <name evidence="15 16 17" type="primary">LOC113699614</name>
</gene>
<dbReference type="GO" id="GO:0005694">
    <property type="term" value="C:chromosome"/>
    <property type="evidence" value="ECO:0007669"/>
    <property type="project" value="UniProtKB-SubCell"/>
</dbReference>
<dbReference type="InterPro" id="IPR007728">
    <property type="entry name" value="Pre-SET_dom"/>
</dbReference>
<evidence type="ECO:0000256" key="4">
    <source>
        <dbReference type="ARBA" id="ARBA00022679"/>
    </source>
</evidence>
<proteinExistence type="predicted"/>
<dbReference type="SUPFAM" id="SSF82199">
    <property type="entry name" value="SET domain"/>
    <property type="match status" value="1"/>
</dbReference>
<feature type="region of interest" description="Disordered" evidence="9">
    <location>
        <begin position="183"/>
        <end position="204"/>
    </location>
</feature>
<dbReference type="InterPro" id="IPR036987">
    <property type="entry name" value="SRA-YDG_sf"/>
</dbReference>
<evidence type="ECO:0000313" key="17">
    <source>
        <dbReference type="RefSeq" id="XP_071914236.1"/>
    </source>
</evidence>
<feature type="domain" description="Pre-SET" evidence="11">
    <location>
        <begin position="501"/>
        <end position="561"/>
    </location>
</feature>
<feature type="domain" description="Post-SET" evidence="12">
    <location>
        <begin position="693"/>
        <end position="709"/>
    </location>
</feature>
<dbReference type="PANTHER" id="PTHR45660">
    <property type="entry name" value="HISTONE-LYSINE N-METHYLTRANSFERASE SETMAR"/>
    <property type="match status" value="1"/>
</dbReference>
<dbReference type="Pfam" id="PF00856">
    <property type="entry name" value="SET"/>
    <property type="match status" value="1"/>
</dbReference>
<name>A0A6P6TD32_COFAR</name>
<dbReference type="GO" id="GO:0042054">
    <property type="term" value="F:histone methyltransferase activity"/>
    <property type="evidence" value="ECO:0007669"/>
    <property type="project" value="InterPro"/>
</dbReference>
<evidence type="ECO:0000313" key="15">
    <source>
        <dbReference type="RefSeq" id="XP_027075787.2"/>
    </source>
</evidence>
<dbReference type="Gene3D" id="2.30.280.10">
    <property type="entry name" value="SRA-YDG"/>
    <property type="match status" value="1"/>
</dbReference>
<evidence type="ECO:0000256" key="7">
    <source>
        <dbReference type="ARBA" id="ARBA00023242"/>
    </source>
</evidence>
<dbReference type="Pfam" id="PF02182">
    <property type="entry name" value="SAD_SRA"/>
    <property type="match status" value="1"/>
</dbReference>
<evidence type="ECO:0000256" key="8">
    <source>
        <dbReference type="PROSITE-ProRule" id="PRU00358"/>
    </source>
</evidence>
<keyword evidence="14" id="KW-1185">Reference proteome</keyword>
<feature type="domain" description="SET" evidence="10">
    <location>
        <begin position="564"/>
        <end position="679"/>
    </location>
</feature>
<dbReference type="Gene3D" id="2.170.270.10">
    <property type="entry name" value="SET domain"/>
    <property type="match status" value="1"/>
</dbReference>
<feature type="compositionally biased region" description="Polar residues" evidence="9">
    <location>
        <begin position="141"/>
        <end position="155"/>
    </location>
</feature>
<keyword evidence="3" id="KW-0489">Methyltransferase</keyword>
<evidence type="ECO:0000256" key="6">
    <source>
        <dbReference type="ARBA" id="ARBA00022853"/>
    </source>
</evidence>
<dbReference type="GO" id="GO:0005634">
    <property type="term" value="C:nucleus"/>
    <property type="evidence" value="ECO:0007669"/>
    <property type="project" value="UniProtKB-SubCell"/>
</dbReference>
<reference evidence="15 16" key="2">
    <citation type="submission" date="2025-05" db="UniProtKB">
        <authorList>
            <consortium name="RefSeq"/>
        </authorList>
    </citation>
    <scope>IDENTIFICATION</scope>
    <source>
        <tissue evidence="15 16">Leaves</tissue>
    </source>
</reference>
<dbReference type="OrthoDB" id="5792673at2759"/>
<dbReference type="PROSITE" id="PS51575">
    <property type="entry name" value="SAM_MT43_SUVAR39_2"/>
    <property type="match status" value="1"/>
</dbReference>
<dbReference type="InterPro" id="IPR003105">
    <property type="entry name" value="SRA_YDG"/>
</dbReference>
<dbReference type="InterPro" id="IPR051357">
    <property type="entry name" value="H3K9_HMTase_SUVAR3-9"/>
</dbReference>
<dbReference type="PROSITE" id="PS50867">
    <property type="entry name" value="PRE_SET"/>
    <property type="match status" value="1"/>
</dbReference>
<keyword evidence="7 8" id="KW-0539">Nucleus</keyword>
<feature type="compositionally biased region" description="Acidic residues" evidence="9">
    <location>
        <begin position="159"/>
        <end position="169"/>
    </location>
</feature>
<dbReference type="InterPro" id="IPR025794">
    <property type="entry name" value="H3-K9-MeTrfase_plant"/>
</dbReference>
<dbReference type="RefSeq" id="XP_027075787.2">
    <property type="nucleotide sequence ID" value="XM_027219986.2"/>
</dbReference>
<dbReference type="GO" id="GO:0032259">
    <property type="term" value="P:methylation"/>
    <property type="evidence" value="ECO:0007669"/>
    <property type="project" value="UniProtKB-KW"/>
</dbReference>
<dbReference type="SMART" id="SM00466">
    <property type="entry name" value="SRA"/>
    <property type="match status" value="1"/>
</dbReference>
<dbReference type="InterPro" id="IPR015947">
    <property type="entry name" value="PUA-like_sf"/>
</dbReference>
<evidence type="ECO:0000259" key="13">
    <source>
        <dbReference type="PROSITE" id="PS51015"/>
    </source>
</evidence>
<dbReference type="GeneID" id="113699614"/>
<evidence type="ECO:0000313" key="16">
    <source>
        <dbReference type="RefSeq" id="XP_071914235.1"/>
    </source>
</evidence>
<dbReference type="RefSeq" id="XP_071914236.1">
    <property type="nucleotide sequence ID" value="XM_072058135.1"/>
</dbReference>
<dbReference type="GO" id="GO:0008270">
    <property type="term" value="F:zinc ion binding"/>
    <property type="evidence" value="ECO:0007669"/>
    <property type="project" value="InterPro"/>
</dbReference>
<feature type="domain" description="YDG" evidence="13">
    <location>
        <begin position="284"/>
        <end position="427"/>
    </location>
</feature>
<evidence type="ECO:0000259" key="11">
    <source>
        <dbReference type="PROSITE" id="PS50867"/>
    </source>
</evidence>
<sequence>MSLLTDTSPPAKMPGKRLFEEDSYPSNKHASKFKRSDADSVRSFPIHCGPFTSAMKTIKNFNASSNAVAAERLRIVAPTDVEYGFVRKAILHSGETITKVKAKTDNKSHGDEDDEDCCIIEEKSSNFCKKKLVKDHGGITRKNSSQNHVPGQTSGVRESEEEEERDDEDVRILSASEWENRLQSRINSNNKRKKGNTAEKSVEETEVKDMENLAIVPYDNAAMNIVSHSNVQNALRLFDELYRSLLDEYKQELGEGPMRQQIHIKAAMLLKKQQKWVNAKPCFGHVPGVEIGDQFRFRVELALVGLHHEQMAGINHVTIEGKEYANSVVDSGLRRYGNRAASPDILLYSGQGQTFEDQKLQRGNLALKNSMDAKYPVRVIRKTILGSVDATTTTKKMYIYDGLYKVRKFWPERSKSGKLSLMFELVRLSRQPDCNHQSITKPRRSLKYLEDNNAETGYDVSGGKEKVPIMVVNEISIEKPANFTYITKIMYPHWYQVSLPEGCDCVGGCSDSIRCPCAVKNGGELPFNEEGSVVRAKKMVYECGPNCKCPPSCQNRVSQHGPRLPLEIFRTKSTGWGVRSQVEIPSGSFICEYAGELLQDKEADLRDNDEYLFDLDDGEGFTIDAAKYGNVGRFINHSCSPNLYAQNVLYDHDDKRVPHVMLFATKKIPALKELSYDYNYKLNRVLDANGNIKMKKCFCGSRKCIGRLY</sequence>
<dbReference type="Pfam" id="PF05033">
    <property type="entry name" value="Pre-SET"/>
    <property type="match status" value="1"/>
</dbReference>
<dbReference type="PROSITE" id="PS51015">
    <property type="entry name" value="YDG"/>
    <property type="match status" value="1"/>
</dbReference>
<dbReference type="PROSITE" id="PS50868">
    <property type="entry name" value="POST_SET"/>
    <property type="match status" value="1"/>
</dbReference>
<reference evidence="14" key="1">
    <citation type="journal article" date="2025" name="Foods">
        <title>Unveiling the Microbial Signatures of Arabica Coffee Cherries: Insights into Ripeness Specific Diversity, Functional Traits, and Implications for Quality and Safety.</title>
        <authorList>
            <consortium name="RefSeq"/>
            <person name="Tenea G.N."/>
            <person name="Cifuentes V."/>
            <person name="Reyes P."/>
            <person name="Cevallos-Vallejos M."/>
        </authorList>
    </citation>
    <scope>NUCLEOTIDE SEQUENCE [LARGE SCALE GENOMIC DNA]</scope>
</reference>
<dbReference type="RefSeq" id="XP_071914235.1">
    <property type="nucleotide sequence ID" value="XM_072058134.1"/>
</dbReference>
<dbReference type="AlphaFoldDB" id="A0A6P6TD32"/>
<accession>A0A6P6TD32</accession>
<evidence type="ECO:0000256" key="2">
    <source>
        <dbReference type="ARBA" id="ARBA00022454"/>
    </source>
</evidence>
<dbReference type="InterPro" id="IPR001214">
    <property type="entry name" value="SET_dom"/>
</dbReference>
<evidence type="ECO:0000259" key="10">
    <source>
        <dbReference type="PROSITE" id="PS50280"/>
    </source>
</evidence>
<evidence type="ECO:0000256" key="1">
    <source>
        <dbReference type="ARBA" id="ARBA00004286"/>
    </source>
</evidence>
<keyword evidence="5" id="KW-0949">S-adenosyl-L-methionine</keyword>
<evidence type="ECO:0000256" key="9">
    <source>
        <dbReference type="SAM" id="MobiDB-lite"/>
    </source>
</evidence>
<evidence type="ECO:0000313" key="14">
    <source>
        <dbReference type="Proteomes" id="UP001652660"/>
    </source>
</evidence>
<dbReference type="GO" id="GO:0003690">
    <property type="term" value="F:double-stranded DNA binding"/>
    <property type="evidence" value="ECO:0007669"/>
    <property type="project" value="TreeGrafter"/>
</dbReference>
<dbReference type="InterPro" id="IPR046341">
    <property type="entry name" value="SET_dom_sf"/>
</dbReference>
<keyword evidence="6" id="KW-0156">Chromatin regulator</keyword>
<dbReference type="Proteomes" id="UP001652660">
    <property type="component" value="Chromosome 7c"/>
</dbReference>
<dbReference type="InterPro" id="IPR003616">
    <property type="entry name" value="Post-SET_dom"/>
</dbReference>
<dbReference type="PROSITE" id="PS50280">
    <property type="entry name" value="SET"/>
    <property type="match status" value="1"/>
</dbReference>
<dbReference type="PANTHER" id="PTHR45660:SF46">
    <property type="entry name" value="HISTONE-LYSINE N-METHYLTRANSFERASE, H3 LYSINE-9 SPECIFIC SUVH6"/>
    <property type="match status" value="1"/>
</dbReference>
<evidence type="ECO:0000259" key="12">
    <source>
        <dbReference type="PROSITE" id="PS50868"/>
    </source>
</evidence>
<keyword evidence="2" id="KW-0158">Chromosome</keyword>
<evidence type="ECO:0000256" key="5">
    <source>
        <dbReference type="ARBA" id="ARBA00022691"/>
    </source>
</evidence>
<organism evidence="14 15">
    <name type="scientific">Coffea arabica</name>
    <name type="common">Arabian coffee</name>
    <dbReference type="NCBI Taxonomy" id="13443"/>
    <lineage>
        <taxon>Eukaryota</taxon>
        <taxon>Viridiplantae</taxon>
        <taxon>Streptophyta</taxon>
        <taxon>Embryophyta</taxon>
        <taxon>Tracheophyta</taxon>
        <taxon>Spermatophyta</taxon>
        <taxon>Magnoliopsida</taxon>
        <taxon>eudicotyledons</taxon>
        <taxon>Gunneridae</taxon>
        <taxon>Pentapetalae</taxon>
        <taxon>asterids</taxon>
        <taxon>lamiids</taxon>
        <taxon>Gentianales</taxon>
        <taxon>Rubiaceae</taxon>
        <taxon>Ixoroideae</taxon>
        <taxon>Gardenieae complex</taxon>
        <taxon>Bertiereae - Coffeeae clade</taxon>
        <taxon>Coffeeae</taxon>
        <taxon>Coffea</taxon>
    </lineage>
</organism>
<dbReference type="SMART" id="SM00468">
    <property type="entry name" value="PreSET"/>
    <property type="match status" value="1"/>
</dbReference>
<protein>
    <submittedName>
        <fullName evidence="15 16">Histone-lysine N-methyltransferase, H3 lysine-9 specific SUVH5-like isoform X1</fullName>
    </submittedName>
</protein>
<keyword evidence="4" id="KW-0808">Transferase</keyword>
<feature type="region of interest" description="Disordered" evidence="9">
    <location>
        <begin position="138"/>
        <end position="169"/>
    </location>
</feature>
<dbReference type="SMART" id="SM00317">
    <property type="entry name" value="SET"/>
    <property type="match status" value="1"/>
</dbReference>
<dbReference type="SUPFAM" id="SSF88697">
    <property type="entry name" value="PUA domain-like"/>
    <property type="match status" value="1"/>
</dbReference>
<comment type="subcellular location">
    <subcellularLocation>
        <location evidence="1">Chromosome</location>
    </subcellularLocation>
    <subcellularLocation>
        <location evidence="8">Nucleus</location>
    </subcellularLocation>
</comment>
<feature type="region of interest" description="Disordered" evidence="9">
    <location>
        <begin position="1"/>
        <end position="35"/>
    </location>
</feature>